<dbReference type="Gene3D" id="3.90.1150.10">
    <property type="entry name" value="Aspartate Aminotransferase, domain 1"/>
    <property type="match status" value="1"/>
</dbReference>
<comment type="pathway">
    <text evidence="2 11">Amino-acid biosynthesis; L-histidine biosynthesis; L-histidine from 5-phospho-alpha-D-ribose 1-diphosphate: step 7/9.</text>
</comment>
<evidence type="ECO:0000256" key="8">
    <source>
        <dbReference type="ARBA" id="ARBA00022898"/>
    </source>
</evidence>
<evidence type="ECO:0000256" key="9">
    <source>
        <dbReference type="ARBA" id="ARBA00023102"/>
    </source>
</evidence>
<protein>
    <recommendedName>
        <fullName evidence="11">Histidinol-phosphate aminotransferase</fullName>
        <ecNumber evidence="11">2.6.1.9</ecNumber>
    </recommendedName>
    <alternativeName>
        <fullName evidence="11">Imidazole acetol-phosphate transaminase</fullName>
    </alternativeName>
</protein>
<evidence type="ECO:0000256" key="1">
    <source>
        <dbReference type="ARBA" id="ARBA00001933"/>
    </source>
</evidence>
<dbReference type="UniPathway" id="UPA00031">
    <property type="reaction ID" value="UER00012"/>
</dbReference>
<dbReference type="EC" id="2.6.1.9" evidence="11"/>
<evidence type="ECO:0000256" key="7">
    <source>
        <dbReference type="ARBA" id="ARBA00022679"/>
    </source>
</evidence>
<dbReference type="InterPro" id="IPR050106">
    <property type="entry name" value="HistidinolP_aminotransfase"/>
</dbReference>
<keyword evidence="8 11" id="KW-0663">Pyridoxal phosphate</keyword>
<sequence>MLEFIRSDLAEFAAYNTQHTDNSHLDHPDRLDVNENPYDLPDELKQKLAWTWQNEIESNRYPDGGYLALKDAIAQYAGTQFTNSNISVGNGSDELIRSILMCTCLNGEGSILVANPTFSMYGILAKTLGIPVVSVDRSPKNFEIDLQAAQNAIDTQAIRVVFVVHPNSPTGNALTSAEIAWLKSLPQNILVVIDEAYFEFSQTTLADQLLERPNWIILRTFSKAFRLAAHRVGYAIAHPEMIEALEKMRLPFNLPSFSIAAARLALAERDSLLEVVSEILEQRAIVYQKLEQLPNLQLWQSAANFIYARSSHDLEQLTEQLRQQRTIIRHTGGGLRITIGTPDENVRMFDRLKNALT</sequence>
<evidence type="ECO:0000313" key="14">
    <source>
        <dbReference type="Proteomes" id="UP000217895"/>
    </source>
</evidence>
<feature type="domain" description="Aminotransferase class I/classII large" evidence="12">
    <location>
        <begin position="31"/>
        <end position="348"/>
    </location>
</feature>
<organism evidence="13 14">
    <name type="scientific">Leptolyngbya boryana NIES-2135</name>
    <dbReference type="NCBI Taxonomy" id="1973484"/>
    <lineage>
        <taxon>Bacteria</taxon>
        <taxon>Bacillati</taxon>
        <taxon>Cyanobacteriota</taxon>
        <taxon>Cyanophyceae</taxon>
        <taxon>Leptolyngbyales</taxon>
        <taxon>Leptolyngbyaceae</taxon>
        <taxon>Leptolyngbya group</taxon>
        <taxon>Leptolyngbya</taxon>
    </lineage>
</organism>
<dbReference type="InterPro" id="IPR004839">
    <property type="entry name" value="Aminotransferase_I/II_large"/>
</dbReference>
<dbReference type="PANTHER" id="PTHR43643:SF6">
    <property type="entry name" value="HISTIDINOL-PHOSPHATE AMINOTRANSFERASE"/>
    <property type="match status" value="1"/>
</dbReference>
<evidence type="ECO:0000256" key="3">
    <source>
        <dbReference type="ARBA" id="ARBA00007970"/>
    </source>
</evidence>
<dbReference type="GO" id="GO:0030170">
    <property type="term" value="F:pyridoxal phosphate binding"/>
    <property type="evidence" value="ECO:0007669"/>
    <property type="project" value="InterPro"/>
</dbReference>
<comment type="similarity">
    <text evidence="3 11">Belongs to the class-II pyridoxal-phosphate-dependent aminotransferase family. Histidinol-phosphate aminotransferase subfamily.</text>
</comment>
<evidence type="ECO:0000313" key="13">
    <source>
        <dbReference type="EMBL" id="BAY54846.1"/>
    </source>
</evidence>
<dbReference type="Pfam" id="PF00155">
    <property type="entry name" value="Aminotran_1_2"/>
    <property type="match status" value="1"/>
</dbReference>
<comment type="subunit">
    <text evidence="4 11">Homodimer.</text>
</comment>
<keyword evidence="9 11" id="KW-0368">Histidine biosynthesis</keyword>
<dbReference type="InterPro" id="IPR015424">
    <property type="entry name" value="PyrdxlP-dep_Trfase"/>
</dbReference>
<evidence type="ECO:0000256" key="6">
    <source>
        <dbReference type="ARBA" id="ARBA00022605"/>
    </source>
</evidence>
<name>A0A1Z4JDM9_LEPBY</name>
<evidence type="ECO:0000259" key="12">
    <source>
        <dbReference type="Pfam" id="PF00155"/>
    </source>
</evidence>
<dbReference type="InterPro" id="IPR015421">
    <property type="entry name" value="PyrdxlP-dep_Trfase_major"/>
</dbReference>
<dbReference type="GO" id="GO:0000105">
    <property type="term" value="P:L-histidine biosynthetic process"/>
    <property type="evidence" value="ECO:0007669"/>
    <property type="project" value="UniProtKB-UniRule"/>
</dbReference>
<dbReference type="PANTHER" id="PTHR43643">
    <property type="entry name" value="HISTIDINOL-PHOSPHATE AMINOTRANSFERASE 2"/>
    <property type="match status" value="1"/>
</dbReference>
<accession>A0A1Z4JDM9</accession>
<feature type="modified residue" description="N6-(pyridoxal phosphate)lysine" evidence="11">
    <location>
        <position position="223"/>
    </location>
</feature>
<dbReference type="EMBL" id="AP018203">
    <property type="protein sequence ID" value="BAY54846.1"/>
    <property type="molecule type" value="Genomic_DNA"/>
</dbReference>
<keyword evidence="7 11" id="KW-0808">Transferase</keyword>
<comment type="cofactor">
    <cofactor evidence="1 11">
        <name>pyridoxal 5'-phosphate</name>
        <dbReference type="ChEBI" id="CHEBI:597326"/>
    </cofactor>
</comment>
<keyword evidence="14" id="KW-1185">Reference proteome</keyword>
<keyword evidence="5 11" id="KW-0032">Aminotransferase</keyword>
<evidence type="ECO:0000256" key="11">
    <source>
        <dbReference type="HAMAP-Rule" id="MF_01023"/>
    </source>
</evidence>
<dbReference type="GO" id="GO:0004400">
    <property type="term" value="F:histidinol-phosphate transaminase activity"/>
    <property type="evidence" value="ECO:0007669"/>
    <property type="project" value="UniProtKB-UniRule"/>
</dbReference>
<dbReference type="Proteomes" id="UP000217895">
    <property type="component" value="Chromosome"/>
</dbReference>
<dbReference type="SUPFAM" id="SSF53383">
    <property type="entry name" value="PLP-dependent transferases"/>
    <property type="match status" value="1"/>
</dbReference>
<comment type="catalytic activity">
    <reaction evidence="10 11">
        <text>L-histidinol phosphate + 2-oxoglutarate = 3-(imidazol-4-yl)-2-oxopropyl phosphate + L-glutamate</text>
        <dbReference type="Rhea" id="RHEA:23744"/>
        <dbReference type="ChEBI" id="CHEBI:16810"/>
        <dbReference type="ChEBI" id="CHEBI:29985"/>
        <dbReference type="ChEBI" id="CHEBI:57766"/>
        <dbReference type="ChEBI" id="CHEBI:57980"/>
        <dbReference type="EC" id="2.6.1.9"/>
    </reaction>
</comment>
<gene>
    <name evidence="11" type="primary">hisC</name>
    <name evidence="13" type="ORF">NIES2135_16640</name>
</gene>
<evidence type="ECO:0000256" key="2">
    <source>
        <dbReference type="ARBA" id="ARBA00005011"/>
    </source>
</evidence>
<dbReference type="HAMAP" id="MF_01023">
    <property type="entry name" value="HisC_aminotrans_2"/>
    <property type="match status" value="1"/>
</dbReference>
<reference evidence="13 14" key="1">
    <citation type="submission" date="2017-06" db="EMBL/GenBank/DDBJ databases">
        <title>Genome sequencing of cyanobaciteial culture collection at National Institute for Environmental Studies (NIES).</title>
        <authorList>
            <person name="Hirose Y."/>
            <person name="Shimura Y."/>
            <person name="Fujisawa T."/>
            <person name="Nakamura Y."/>
            <person name="Kawachi M."/>
        </authorList>
    </citation>
    <scope>NUCLEOTIDE SEQUENCE [LARGE SCALE GENOMIC DNA]</scope>
    <source>
        <strain evidence="13 14">NIES-2135</strain>
    </source>
</reference>
<dbReference type="Gene3D" id="3.40.640.10">
    <property type="entry name" value="Type I PLP-dependent aspartate aminotransferase-like (Major domain)"/>
    <property type="match status" value="1"/>
</dbReference>
<dbReference type="InterPro" id="IPR005861">
    <property type="entry name" value="HisP_aminotrans"/>
</dbReference>
<dbReference type="CDD" id="cd00609">
    <property type="entry name" value="AAT_like"/>
    <property type="match status" value="1"/>
</dbReference>
<evidence type="ECO:0000256" key="5">
    <source>
        <dbReference type="ARBA" id="ARBA00022576"/>
    </source>
</evidence>
<evidence type="ECO:0000256" key="4">
    <source>
        <dbReference type="ARBA" id="ARBA00011738"/>
    </source>
</evidence>
<proteinExistence type="inferred from homology"/>
<dbReference type="AlphaFoldDB" id="A0A1Z4JDM9"/>
<keyword evidence="6 11" id="KW-0028">Amino-acid biosynthesis</keyword>
<dbReference type="NCBIfam" id="NF002726">
    <property type="entry name" value="PRK02610.1"/>
    <property type="match status" value="1"/>
</dbReference>
<evidence type="ECO:0000256" key="10">
    <source>
        <dbReference type="ARBA" id="ARBA00047481"/>
    </source>
</evidence>
<dbReference type="InterPro" id="IPR015422">
    <property type="entry name" value="PyrdxlP-dep_Trfase_small"/>
</dbReference>
<dbReference type="NCBIfam" id="TIGR01141">
    <property type="entry name" value="hisC"/>
    <property type="match status" value="1"/>
</dbReference>